<proteinExistence type="predicted"/>
<keyword evidence="2" id="KW-0812">Transmembrane</keyword>
<evidence type="ECO:0000259" key="3">
    <source>
        <dbReference type="PROSITE" id="PS50883"/>
    </source>
</evidence>
<sequence length="788" mass="82858">MTMRFDGLSGRQPRVWVRGAPKVVQVVLALLAVGWAILLAGGHGDHPDREVALYLVLMVGSSSVTIARGLVMSADRPVWLALGAAMLVSAAGDAVYVLFVSGRVPVPFPSIADLLYLAYYPLGIVAVVVFVRRRVRDVPTVVWLDGAVLTLAIGGLIGAVFLAPLAGTLTGGAAAVAVGAAYPIGDTAILLLAGLGVALVGVRRTHALLWIAGAMTVSALADLTYWNLVASDAYTEGAWVDALWPLSSIMLAIGAWLPGTLRAQTASGSRGLLIVPGASLLAATATLAWGTVRDIPLFIVVIAVAALLGVLNRLNATVRHTLLMMDARRDATTDELTGLPNRRGFTTEAASLLADGGVADTGAALLLADLDGFKEVNDSLGHHAGDAVLRAVTGRLLAETGTAGSVLGRLGGDEFAILLPGTQAESGSELAARLCRALAVPFDVEGTSVSLTASIGIASAPGDGMDLSGLLRRADIAMYRAKAGHLTVAVFDPRVDLSGEDRLQRMAELRRAIHDGELVLHFQPKIALGTGRVEGVEALVRWDRPGSELVFPDAFLPLARRAGLLPAVTKSVLQQALAQSALWRAAGIVLPIAVNLPAPDLIDETLPARVSVLLAAQRLPGSALEVEITEEALLRDPARAKSVLGNLRALGVRIAIDDYGTGYSSLVYLRELVVDEVKIDRTFIVPMLLDDRSSSIVRSTIDLAHALGLRVVAEGIEEAEVAEMLARFGCDTAQGYHWTRPLPAAQFESWLREYEGADASAIRAAGRGSQEVTPVSHISRTSRDSPRP</sequence>
<dbReference type="InterPro" id="IPR050706">
    <property type="entry name" value="Cyclic-di-GMP_PDE-like"/>
</dbReference>
<dbReference type="Gene3D" id="3.20.20.450">
    <property type="entry name" value="EAL domain"/>
    <property type="match status" value="1"/>
</dbReference>
<feature type="compositionally biased region" description="Polar residues" evidence="1">
    <location>
        <begin position="770"/>
        <end position="779"/>
    </location>
</feature>
<feature type="domain" description="GGDEF" evidence="4">
    <location>
        <begin position="361"/>
        <end position="493"/>
    </location>
</feature>
<reference evidence="5 6" key="1">
    <citation type="submission" date="2020-07" db="EMBL/GenBank/DDBJ databases">
        <title>Sequencing the genomes of 1000 actinobacteria strains.</title>
        <authorList>
            <person name="Klenk H.-P."/>
        </authorList>
    </citation>
    <scope>NUCLEOTIDE SEQUENCE [LARGE SCALE GENOMIC DNA]</scope>
    <source>
        <strain evidence="5 6">DSM 19970</strain>
    </source>
</reference>
<comment type="caution">
    <text evidence="5">The sequence shown here is derived from an EMBL/GenBank/DDBJ whole genome shotgun (WGS) entry which is preliminary data.</text>
</comment>
<dbReference type="SMART" id="SM00267">
    <property type="entry name" value="GGDEF"/>
    <property type="match status" value="1"/>
</dbReference>
<dbReference type="InterPro" id="IPR000160">
    <property type="entry name" value="GGDEF_dom"/>
</dbReference>
<dbReference type="NCBIfam" id="TIGR00254">
    <property type="entry name" value="GGDEF"/>
    <property type="match status" value="1"/>
</dbReference>
<dbReference type="InterPro" id="IPR035919">
    <property type="entry name" value="EAL_sf"/>
</dbReference>
<gene>
    <name evidence="5" type="ORF">BKA03_002602</name>
</gene>
<name>A0A7Y9ZDB0_9MICO</name>
<feature type="transmembrane region" description="Helical" evidence="2">
    <location>
        <begin position="20"/>
        <end position="39"/>
    </location>
</feature>
<evidence type="ECO:0000313" key="6">
    <source>
        <dbReference type="Proteomes" id="UP000547973"/>
    </source>
</evidence>
<dbReference type="Proteomes" id="UP000547973">
    <property type="component" value="Unassembled WGS sequence"/>
</dbReference>
<dbReference type="AlphaFoldDB" id="A0A7Y9ZDB0"/>
<dbReference type="EMBL" id="JACBZO010000001">
    <property type="protein sequence ID" value="NYI42483.1"/>
    <property type="molecule type" value="Genomic_DNA"/>
</dbReference>
<feature type="region of interest" description="Disordered" evidence="1">
    <location>
        <begin position="763"/>
        <end position="788"/>
    </location>
</feature>
<feature type="transmembrane region" description="Helical" evidence="2">
    <location>
        <begin position="271"/>
        <end position="289"/>
    </location>
</feature>
<feature type="transmembrane region" description="Helical" evidence="2">
    <location>
        <begin position="51"/>
        <end position="71"/>
    </location>
</feature>
<dbReference type="InterPro" id="IPR029787">
    <property type="entry name" value="Nucleotide_cyclase"/>
</dbReference>
<organism evidence="5 6">
    <name type="scientific">Demequina lutea</name>
    <dbReference type="NCBI Taxonomy" id="431489"/>
    <lineage>
        <taxon>Bacteria</taxon>
        <taxon>Bacillati</taxon>
        <taxon>Actinomycetota</taxon>
        <taxon>Actinomycetes</taxon>
        <taxon>Micrococcales</taxon>
        <taxon>Demequinaceae</taxon>
        <taxon>Demequina</taxon>
    </lineage>
</organism>
<evidence type="ECO:0000256" key="1">
    <source>
        <dbReference type="SAM" id="MobiDB-lite"/>
    </source>
</evidence>
<dbReference type="SUPFAM" id="SSF141868">
    <property type="entry name" value="EAL domain-like"/>
    <property type="match status" value="1"/>
</dbReference>
<dbReference type="InterPro" id="IPR043128">
    <property type="entry name" value="Rev_trsase/Diguanyl_cyclase"/>
</dbReference>
<feature type="transmembrane region" description="Helical" evidence="2">
    <location>
        <begin position="238"/>
        <end position="259"/>
    </location>
</feature>
<feature type="transmembrane region" description="Helical" evidence="2">
    <location>
        <begin position="143"/>
        <end position="166"/>
    </location>
</feature>
<feature type="transmembrane region" description="Helical" evidence="2">
    <location>
        <begin position="111"/>
        <end position="131"/>
    </location>
</feature>
<protein>
    <submittedName>
        <fullName evidence="5">Diguanylate cyclase (GGDEF)-like protein</fullName>
    </submittedName>
</protein>
<dbReference type="PANTHER" id="PTHR33121">
    <property type="entry name" value="CYCLIC DI-GMP PHOSPHODIESTERASE PDEF"/>
    <property type="match status" value="1"/>
</dbReference>
<keyword evidence="6" id="KW-1185">Reference proteome</keyword>
<dbReference type="Pfam" id="PF00563">
    <property type="entry name" value="EAL"/>
    <property type="match status" value="1"/>
</dbReference>
<feature type="domain" description="EAL" evidence="3">
    <location>
        <begin position="502"/>
        <end position="755"/>
    </location>
</feature>
<dbReference type="Gene3D" id="3.30.70.270">
    <property type="match status" value="1"/>
</dbReference>
<keyword evidence="2" id="KW-1133">Transmembrane helix</keyword>
<dbReference type="PROSITE" id="PS50887">
    <property type="entry name" value="GGDEF"/>
    <property type="match status" value="1"/>
</dbReference>
<keyword evidence="2" id="KW-0472">Membrane</keyword>
<evidence type="ECO:0000313" key="5">
    <source>
        <dbReference type="EMBL" id="NYI42483.1"/>
    </source>
</evidence>
<feature type="transmembrane region" description="Helical" evidence="2">
    <location>
        <begin position="172"/>
        <end position="200"/>
    </location>
</feature>
<feature type="transmembrane region" description="Helical" evidence="2">
    <location>
        <begin position="78"/>
        <end position="99"/>
    </location>
</feature>
<feature type="transmembrane region" description="Helical" evidence="2">
    <location>
        <begin position="207"/>
        <end position="226"/>
    </location>
</feature>
<dbReference type="CDD" id="cd01948">
    <property type="entry name" value="EAL"/>
    <property type="match status" value="1"/>
</dbReference>
<feature type="transmembrane region" description="Helical" evidence="2">
    <location>
        <begin position="295"/>
        <end position="314"/>
    </location>
</feature>
<dbReference type="CDD" id="cd01949">
    <property type="entry name" value="GGDEF"/>
    <property type="match status" value="1"/>
</dbReference>
<dbReference type="PROSITE" id="PS50883">
    <property type="entry name" value="EAL"/>
    <property type="match status" value="1"/>
</dbReference>
<dbReference type="SUPFAM" id="SSF55073">
    <property type="entry name" value="Nucleotide cyclase"/>
    <property type="match status" value="1"/>
</dbReference>
<dbReference type="PANTHER" id="PTHR33121:SF70">
    <property type="entry name" value="SIGNALING PROTEIN YKOW"/>
    <property type="match status" value="1"/>
</dbReference>
<evidence type="ECO:0000259" key="4">
    <source>
        <dbReference type="PROSITE" id="PS50887"/>
    </source>
</evidence>
<dbReference type="GO" id="GO:0071111">
    <property type="term" value="F:cyclic-guanylate-specific phosphodiesterase activity"/>
    <property type="evidence" value="ECO:0007669"/>
    <property type="project" value="InterPro"/>
</dbReference>
<dbReference type="Pfam" id="PF00990">
    <property type="entry name" value="GGDEF"/>
    <property type="match status" value="1"/>
</dbReference>
<dbReference type="InterPro" id="IPR001633">
    <property type="entry name" value="EAL_dom"/>
</dbReference>
<evidence type="ECO:0000256" key="2">
    <source>
        <dbReference type="SAM" id="Phobius"/>
    </source>
</evidence>
<dbReference type="OrthoDB" id="23692at2"/>
<dbReference type="SMART" id="SM00052">
    <property type="entry name" value="EAL"/>
    <property type="match status" value="1"/>
</dbReference>
<accession>A0A7Y9ZDB0</accession>